<feature type="signal peptide" evidence="1">
    <location>
        <begin position="1"/>
        <end position="19"/>
    </location>
</feature>
<evidence type="ECO:0000313" key="3">
    <source>
        <dbReference type="Proteomes" id="UP000242861"/>
    </source>
</evidence>
<dbReference type="AlphaFoldDB" id="A0A2I0CLW8"/>
<protein>
    <recommendedName>
        <fullName evidence="4">DUF2790 domain-containing protein</fullName>
    </recommendedName>
</protein>
<evidence type="ECO:0000313" key="2">
    <source>
        <dbReference type="EMBL" id="PKF70159.1"/>
    </source>
</evidence>
<gene>
    <name evidence="2" type="ORF">CW360_14500</name>
</gene>
<dbReference type="Pfam" id="PF10976">
    <property type="entry name" value="DUF2790"/>
    <property type="match status" value="1"/>
</dbReference>
<evidence type="ECO:0000256" key="1">
    <source>
        <dbReference type="SAM" id="SignalP"/>
    </source>
</evidence>
<dbReference type="Proteomes" id="UP000242861">
    <property type="component" value="Unassembled WGS sequence"/>
</dbReference>
<evidence type="ECO:0008006" key="4">
    <source>
        <dbReference type="Google" id="ProtNLM"/>
    </source>
</evidence>
<proteinExistence type="predicted"/>
<dbReference type="InterPro" id="IPR021245">
    <property type="entry name" value="DUF2790"/>
</dbReference>
<keyword evidence="1" id="KW-0732">Signal</keyword>
<dbReference type="Gene3D" id="2.30.140.50">
    <property type="entry name" value="Protein of unknown function DUF2790"/>
    <property type="match status" value="1"/>
</dbReference>
<dbReference type="RefSeq" id="WP_101194201.1">
    <property type="nucleotide sequence ID" value="NZ_PIYS01000028.1"/>
</dbReference>
<dbReference type="EMBL" id="PIYS01000028">
    <property type="protein sequence ID" value="PKF70159.1"/>
    <property type="molecule type" value="Genomic_DNA"/>
</dbReference>
<name>A0A2I0CLW8_9PSED</name>
<comment type="caution">
    <text evidence="2">The sequence shown here is derived from an EMBL/GenBank/DDBJ whole genome shotgun (WGS) entry which is preliminary data.</text>
</comment>
<feature type="chain" id="PRO_5014138921" description="DUF2790 domain-containing protein" evidence="1">
    <location>
        <begin position="20"/>
        <end position="81"/>
    </location>
</feature>
<sequence>MHYAFTVLLALGLLGNAHASDTPIEDYHYGQALDIAQVLRVETDTSKHCGPVEARMTYRDSKGAERVLRYRTLADACSTQN</sequence>
<organism evidence="2 3">
    <name type="scientific">Pseudomonas fluvialis</name>
    <dbReference type="NCBI Taxonomy" id="1793966"/>
    <lineage>
        <taxon>Bacteria</taxon>
        <taxon>Pseudomonadati</taxon>
        <taxon>Pseudomonadota</taxon>
        <taxon>Gammaproteobacteria</taxon>
        <taxon>Pseudomonadales</taxon>
        <taxon>Pseudomonadaceae</taxon>
        <taxon>Pseudomonas</taxon>
    </lineage>
</organism>
<reference evidence="3" key="1">
    <citation type="submission" date="2017-12" db="EMBL/GenBank/DDBJ databases">
        <authorList>
            <person name="Yu X.-Y."/>
        </authorList>
    </citation>
    <scope>NUCLEOTIDE SEQUENCE [LARGE SCALE GENOMIC DNA]</scope>
    <source>
        <strain evidence="3">ZYSR67-Z</strain>
    </source>
</reference>
<accession>A0A2I0CLW8</accession>